<accession>A0AAV9PVB1</accession>
<dbReference type="Proteomes" id="UP001345827">
    <property type="component" value="Unassembled WGS sequence"/>
</dbReference>
<keyword evidence="2" id="KW-1185">Reference proteome</keyword>
<sequence length="491" mass="56032">MATTSILCSALSSIHLSSPSNPIENLPAEVRRDIYAKCVALRDFGLLYANKTFYNEFIPFLREDFVLAFHIDPSASSTVVKIINPDNSPWGNRSIIDAASPHPDHSILDAMPVDCFRSIRILVDAPDVNDPGQLVRGWLQSNGLVRGLFPRWADPSSWPRTEADIVIPKGRSTSRLPPVTIQVRDRETAKWHVGGLWNQSVPSYDRSYSDVAIMLRSFSQIRNTEILAIELPHDAPSTESMDDFTNQLTSSCIQKRSFGLDLREEKWNDDDELGFEDAFHVWLDYLLDDLNGPAAAFLRRDRFKLWCSAHEYQMGRHLHGFSCRGIYPGGAWGYLEDQLLKHIQKSYHDKFMSAREHVLAAQRDILRRHGHSVALQMDQEIGASHYYDQLKRHGLQANLGTEETFWETCYPDGIEPKSWNENWEDTQQIGLIRRLELPEVATEPTACQTFPPFIGGCKSCDKDPVLIKVIMGFRQNTRDYLFKSRPRPARS</sequence>
<reference evidence="1 2" key="1">
    <citation type="submission" date="2023-06" db="EMBL/GenBank/DDBJ databases">
        <title>Black Yeasts Isolated from many extreme environments.</title>
        <authorList>
            <person name="Coleine C."/>
            <person name="Stajich J.E."/>
            <person name="Selbmann L."/>
        </authorList>
    </citation>
    <scope>NUCLEOTIDE SEQUENCE [LARGE SCALE GENOMIC DNA]</scope>
    <source>
        <strain evidence="1 2">CCFEE 5887</strain>
    </source>
</reference>
<comment type="caution">
    <text evidence="1">The sequence shown here is derived from an EMBL/GenBank/DDBJ whole genome shotgun (WGS) entry which is preliminary data.</text>
</comment>
<name>A0AAV9PVB1_9PEZI</name>
<protein>
    <submittedName>
        <fullName evidence="1">Uncharacterized protein</fullName>
    </submittedName>
</protein>
<evidence type="ECO:0000313" key="2">
    <source>
        <dbReference type="Proteomes" id="UP001345827"/>
    </source>
</evidence>
<proteinExistence type="predicted"/>
<dbReference type="EMBL" id="JAXLQG010000021">
    <property type="protein sequence ID" value="KAK5529783.1"/>
    <property type="molecule type" value="Genomic_DNA"/>
</dbReference>
<gene>
    <name evidence="1" type="ORF">LTR25_009562</name>
</gene>
<dbReference type="AlphaFoldDB" id="A0AAV9PVB1"/>
<organism evidence="1 2">
    <name type="scientific">Vermiconidia calcicola</name>
    <dbReference type="NCBI Taxonomy" id="1690605"/>
    <lineage>
        <taxon>Eukaryota</taxon>
        <taxon>Fungi</taxon>
        <taxon>Dikarya</taxon>
        <taxon>Ascomycota</taxon>
        <taxon>Pezizomycotina</taxon>
        <taxon>Dothideomycetes</taxon>
        <taxon>Dothideomycetidae</taxon>
        <taxon>Mycosphaerellales</taxon>
        <taxon>Extremaceae</taxon>
        <taxon>Vermiconidia</taxon>
    </lineage>
</organism>
<evidence type="ECO:0000313" key="1">
    <source>
        <dbReference type="EMBL" id="KAK5529783.1"/>
    </source>
</evidence>